<keyword evidence="2 5" id="KW-0479">Metal-binding</keyword>
<dbReference type="WBParaSite" id="jg2221">
    <property type="protein sequence ID" value="jg2221"/>
    <property type="gene ID" value="jg2221"/>
</dbReference>
<name>A0A915DRQ3_9BILA</name>
<accession>A0A915DRQ3</accession>
<dbReference type="GO" id="GO:0020037">
    <property type="term" value="F:heme binding"/>
    <property type="evidence" value="ECO:0007669"/>
    <property type="project" value="InterPro"/>
</dbReference>
<feature type="binding site" description="axial binding residue" evidence="5">
    <location>
        <position position="382"/>
    </location>
    <ligand>
        <name>heme</name>
        <dbReference type="ChEBI" id="CHEBI:30413"/>
    </ligand>
    <ligandPart>
        <name>Fe</name>
        <dbReference type="ChEBI" id="CHEBI:18248"/>
    </ligandPart>
</feature>
<dbReference type="Pfam" id="PF00067">
    <property type="entry name" value="p450"/>
    <property type="match status" value="2"/>
</dbReference>
<evidence type="ECO:0000256" key="5">
    <source>
        <dbReference type="PIRSR" id="PIRSR602401-1"/>
    </source>
</evidence>
<keyword evidence="4 6" id="KW-0503">Monooxygenase</keyword>
<dbReference type="AlphaFoldDB" id="A0A915DRQ3"/>
<dbReference type="InterPro" id="IPR017972">
    <property type="entry name" value="Cyt_P450_CS"/>
</dbReference>
<evidence type="ECO:0000313" key="9">
    <source>
        <dbReference type="WBParaSite" id="jg2221"/>
    </source>
</evidence>
<comment type="cofactor">
    <cofactor evidence="5">
        <name>heme</name>
        <dbReference type="ChEBI" id="CHEBI:30413"/>
    </cofactor>
</comment>
<dbReference type="GO" id="GO:0005506">
    <property type="term" value="F:iron ion binding"/>
    <property type="evidence" value="ECO:0007669"/>
    <property type="project" value="InterPro"/>
</dbReference>
<dbReference type="CDD" id="cd20617">
    <property type="entry name" value="CYP1_2-like"/>
    <property type="match status" value="1"/>
</dbReference>
<keyword evidence="8" id="KW-1185">Reference proteome</keyword>
<evidence type="ECO:0000256" key="4">
    <source>
        <dbReference type="ARBA" id="ARBA00023033"/>
    </source>
</evidence>
<dbReference type="GO" id="GO:0006082">
    <property type="term" value="P:organic acid metabolic process"/>
    <property type="evidence" value="ECO:0007669"/>
    <property type="project" value="TreeGrafter"/>
</dbReference>
<feature type="coiled-coil region" evidence="7">
    <location>
        <begin position="222"/>
        <end position="249"/>
    </location>
</feature>
<dbReference type="InterPro" id="IPR002401">
    <property type="entry name" value="Cyt_P450_E_grp-I"/>
</dbReference>
<evidence type="ECO:0000256" key="3">
    <source>
        <dbReference type="ARBA" id="ARBA00023004"/>
    </source>
</evidence>
<dbReference type="PROSITE" id="PS00086">
    <property type="entry name" value="CYTOCHROME_P450"/>
    <property type="match status" value="1"/>
</dbReference>
<sequence>MFCPTPLPFVGNLWTLARYPPGEDCHLKWEKEYGPIFTYWVGEMPIVCITDYEKIIDTFQKDADTFAGRTTFPEMDNILKGGTHGVFNTEAELWRDQRKLALHALADFGLGQNMMQERVLTEVSALIDNINTDLDAGVIEHNIAEQLEIGAGSTINEILFGYRFSGEKAGQYFELKKLAVRYFELLGTHRVQLLLAKPHVLKHFPVFRQAFKDMKQVAKAFFGFFEERIKEHELQLKREEKQKRDASGEPHFYSNTQLENMCFDLWLDGQLTTGSTMAWAVAYLINNQVAQKKLHQELDAETLRTANVVPENALHRTTKDVEIDGHLIQKGTCCLPQISAVLHNPKIYNNPKQFNPERFLDENGLLKKCDELIPFSVGKRKCLGEPLAKMEIFLFLANIFNRYEFSAGTISPSLDRTNGGVIITCPPFICLIKSEYKCI</sequence>
<keyword evidence="5 6" id="KW-0349">Heme</keyword>
<dbReference type="GO" id="GO:0005737">
    <property type="term" value="C:cytoplasm"/>
    <property type="evidence" value="ECO:0007669"/>
    <property type="project" value="TreeGrafter"/>
</dbReference>
<evidence type="ECO:0000313" key="8">
    <source>
        <dbReference type="Proteomes" id="UP000887574"/>
    </source>
</evidence>
<dbReference type="InterPro" id="IPR036396">
    <property type="entry name" value="Cyt_P450_sf"/>
</dbReference>
<dbReference type="GO" id="GO:0016712">
    <property type="term" value="F:oxidoreductase activity, acting on paired donors, with incorporation or reduction of molecular oxygen, reduced flavin or flavoprotein as one donor, and incorporation of one atom of oxygen"/>
    <property type="evidence" value="ECO:0007669"/>
    <property type="project" value="TreeGrafter"/>
</dbReference>
<dbReference type="InterPro" id="IPR001128">
    <property type="entry name" value="Cyt_P450"/>
</dbReference>
<keyword evidence="3 5" id="KW-0408">Iron</keyword>
<dbReference type="Proteomes" id="UP000887574">
    <property type="component" value="Unplaced"/>
</dbReference>
<protein>
    <submittedName>
        <fullName evidence="9">Unspecific monooxygenase</fullName>
    </submittedName>
</protein>
<dbReference type="PRINTS" id="PR00385">
    <property type="entry name" value="P450"/>
</dbReference>
<dbReference type="SUPFAM" id="SSF48264">
    <property type="entry name" value="Cytochrome P450"/>
    <property type="match status" value="1"/>
</dbReference>
<dbReference type="PRINTS" id="PR00463">
    <property type="entry name" value="EP450I"/>
</dbReference>
<reference evidence="9" key="1">
    <citation type="submission" date="2022-11" db="UniProtKB">
        <authorList>
            <consortium name="WormBaseParasite"/>
        </authorList>
    </citation>
    <scope>IDENTIFICATION</scope>
</reference>
<keyword evidence="7" id="KW-0175">Coiled coil</keyword>
<dbReference type="PANTHER" id="PTHR24300">
    <property type="entry name" value="CYTOCHROME P450 508A4-RELATED"/>
    <property type="match status" value="1"/>
</dbReference>
<evidence type="ECO:0000256" key="2">
    <source>
        <dbReference type="ARBA" id="ARBA00022723"/>
    </source>
</evidence>
<evidence type="ECO:0000256" key="6">
    <source>
        <dbReference type="RuleBase" id="RU000461"/>
    </source>
</evidence>
<dbReference type="Gene3D" id="1.10.630.10">
    <property type="entry name" value="Cytochrome P450"/>
    <property type="match status" value="1"/>
</dbReference>
<evidence type="ECO:0000256" key="1">
    <source>
        <dbReference type="ARBA" id="ARBA00010617"/>
    </source>
</evidence>
<proteinExistence type="inferred from homology"/>
<dbReference type="InterPro" id="IPR050182">
    <property type="entry name" value="Cytochrome_P450_fam2"/>
</dbReference>
<dbReference type="PANTHER" id="PTHR24300:SF375">
    <property type="entry name" value="CYTOCHROME P450 FAMILY"/>
    <property type="match status" value="1"/>
</dbReference>
<comment type="similarity">
    <text evidence="1 6">Belongs to the cytochrome P450 family.</text>
</comment>
<evidence type="ECO:0000256" key="7">
    <source>
        <dbReference type="SAM" id="Coils"/>
    </source>
</evidence>
<keyword evidence="6" id="KW-0560">Oxidoreductase</keyword>
<organism evidence="8 9">
    <name type="scientific">Ditylenchus dipsaci</name>
    <dbReference type="NCBI Taxonomy" id="166011"/>
    <lineage>
        <taxon>Eukaryota</taxon>
        <taxon>Metazoa</taxon>
        <taxon>Ecdysozoa</taxon>
        <taxon>Nematoda</taxon>
        <taxon>Chromadorea</taxon>
        <taxon>Rhabditida</taxon>
        <taxon>Tylenchina</taxon>
        <taxon>Tylenchomorpha</taxon>
        <taxon>Sphaerularioidea</taxon>
        <taxon>Anguinidae</taxon>
        <taxon>Anguininae</taxon>
        <taxon>Ditylenchus</taxon>
    </lineage>
</organism>
<dbReference type="GO" id="GO:0006805">
    <property type="term" value="P:xenobiotic metabolic process"/>
    <property type="evidence" value="ECO:0007669"/>
    <property type="project" value="TreeGrafter"/>
</dbReference>